<feature type="domain" description="Mur ligase central" evidence="14">
    <location>
        <begin position="162"/>
        <end position="256"/>
    </location>
</feature>
<keyword evidence="4" id="KW-0554">One-carbon metabolism</keyword>
<evidence type="ECO:0000256" key="12">
    <source>
        <dbReference type="ARBA" id="ARBA00047493"/>
    </source>
</evidence>
<evidence type="ECO:0000256" key="3">
    <source>
        <dbReference type="ARBA" id="ARBA00013025"/>
    </source>
</evidence>
<dbReference type="PROSITE" id="PS01011">
    <property type="entry name" value="FOLYLPOLYGLU_SYNT_1"/>
    <property type="match status" value="1"/>
</dbReference>
<dbReference type="EMBL" id="CAXITT010000883">
    <property type="protein sequence ID" value="CAL1546947.1"/>
    <property type="molecule type" value="Genomic_DNA"/>
</dbReference>
<dbReference type="Proteomes" id="UP001497497">
    <property type="component" value="Unassembled WGS sequence"/>
</dbReference>
<evidence type="ECO:0000256" key="11">
    <source>
        <dbReference type="ARBA" id="ARBA00030876"/>
    </source>
</evidence>
<keyword evidence="6" id="KW-0479">Metal-binding</keyword>
<dbReference type="GO" id="GO:0005829">
    <property type="term" value="C:cytosol"/>
    <property type="evidence" value="ECO:0007669"/>
    <property type="project" value="TreeGrafter"/>
</dbReference>
<evidence type="ECO:0000256" key="9">
    <source>
        <dbReference type="ARBA" id="ARBA00022842"/>
    </source>
</evidence>
<keyword evidence="16" id="KW-1185">Reference proteome</keyword>
<dbReference type="SUPFAM" id="SSF53623">
    <property type="entry name" value="MurD-like peptide ligases, catalytic domain"/>
    <property type="match status" value="1"/>
</dbReference>
<dbReference type="GO" id="GO:0005524">
    <property type="term" value="F:ATP binding"/>
    <property type="evidence" value="ECO:0007669"/>
    <property type="project" value="UniProtKB-KW"/>
</dbReference>
<dbReference type="InterPro" id="IPR018109">
    <property type="entry name" value="Folylpolyglutamate_synth_CS"/>
</dbReference>
<protein>
    <recommendedName>
        <fullName evidence="3">tetrahydrofolate synthase</fullName>
        <ecNumber evidence="3">6.3.2.17</ecNumber>
    </recommendedName>
    <alternativeName>
        <fullName evidence="11">Folylpoly-gamma-glutamate synthetase</fullName>
    </alternativeName>
    <alternativeName>
        <fullName evidence="10">Tetrahydrofolylpolyglutamate synthase</fullName>
    </alternativeName>
</protein>
<keyword evidence="7" id="KW-0547">Nucleotide-binding</keyword>
<feature type="compositionally biased region" description="Low complexity" evidence="13">
    <location>
        <begin position="490"/>
        <end position="504"/>
    </location>
</feature>
<evidence type="ECO:0000256" key="10">
    <source>
        <dbReference type="ARBA" id="ARBA00030592"/>
    </source>
</evidence>
<dbReference type="EC" id="6.3.2.17" evidence="3"/>
<evidence type="ECO:0000256" key="5">
    <source>
        <dbReference type="ARBA" id="ARBA00022598"/>
    </source>
</evidence>
<comment type="caution">
    <text evidence="15">The sequence shown here is derived from an EMBL/GenBank/DDBJ whole genome shotgun (WGS) entry which is preliminary data.</text>
</comment>
<proteinExistence type="inferred from homology"/>
<sequence length="670" mass="74657">MLPEYFKIMDLDIERSYIEAVNTLNSKLLSLRGWHEQCSRLKYEGKMDLIIPMVNKFIHRSGLTDDEVDKLCMIHITGTKGKGSTSAFTESILRQHGHRTGLFTSPHLVEVRERIRINGRPLSKAKYCHYFWKVYNKLKETEEEDAPIEEGRAMPAYFAFNVVLSLHIFLNEGVDVAIMEVGIGGLTDSTNFIRNPVACAITSLGLEHTDDLGDTIESIAFQKSGIFKMHRPALSAPQSDSAMQVILKRAQDMQCPLYVVNPLSEEVLKEYKFSLSIAGDKQRHNAALAIELFHIWEEYQQKKERSSVTSETTVSDIPRVTCTELDDATIKGLSTCKWPGRAQVIKREAITYYIDGAHTKESMELCSSWFSETADQERASLGGKVVRVLIFFTAPERDPELLVYPLRNCDFDAAVFCPFIVSTVESQCRPDLQLKKLDPKVQIETIERNKLAWDKLVANTQRERNNLRLLKAGWPVEKILQTGAHKPRLSSSDGDSSEKSSVISASTAESDRSDLVSIASSDKMSVESSEDADGSDGSLSNTDLLPVGDMLNYVIEPSLILNANLLGEVDNMKTMIHDNNVALSKLSTSDISNSFNEQMSLIFPCIIEALHWAGQGRDETVRVLDPQALPHAIPSCLQDATHIQILTTGSLNFVGGVLDVLTSISGDVYS</sequence>
<dbReference type="AlphaFoldDB" id="A0AAV2IIU0"/>
<name>A0AAV2IIU0_LYMST</name>
<evidence type="ECO:0000256" key="2">
    <source>
        <dbReference type="ARBA" id="ARBA00008276"/>
    </source>
</evidence>
<dbReference type="Gene3D" id="3.90.190.20">
    <property type="entry name" value="Mur ligase, C-terminal domain"/>
    <property type="match status" value="1"/>
</dbReference>
<evidence type="ECO:0000256" key="8">
    <source>
        <dbReference type="ARBA" id="ARBA00022840"/>
    </source>
</evidence>
<evidence type="ECO:0000256" key="13">
    <source>
        <dbReference type="SAM" id="MobiDB-lite"/>
    </source>
</evidence>
<dbReference type="GO" id="GO:0046872">
    <property type="term" value="F:metal ion binding"/>
    <property type="evidence" value="ECO:0007669"/>
    <property type="project" value="UniProtKB-KW"/>
</dbReference>
<dbReference type="PANTHER" id="PTHR11136">
    <property type="entry name" value="FOLYLPOLYGLUTAMATE SYNTHASE-RELATED"/>
    <property type="match status" value="1"/>
</dbReference>
<dbReference type="SUPFAM" id="SSF53244">
    <property type="entry name" value="MurD-like peptide ligases, peptide-binding domain"/>
    <property type="match status" value="1"/>
</dbReference>
<comment type="pathway">
    <text evidence="1">Cofactor biosynthesis; tetrahydrofolylpolyglutamate biosynthesis.</text>
</comment>
<organism evidence="15 16">
    <name type="scientific">Lymnaea stagnalis</name>
    <name type="common">Great pond snail</name>
    <name type="synonym">Helix stagnalis</name>
    <dbReference type="NCBI Taxonomy" id="6523"/>
    <lineage>
        <taxon>Eukaryota</taxon>
        <taxon>Metazoa</taxon>
        <taxon>Spiralia</taxon>
        <taxon>Lophotrochozoa</taxon>
        <taxon>Mollusca</taxon>
        <taxon>Gastropoda</taxon>
        <taxon>Heterobranchia</taxon>
        <taxon>Euthyneura</taxon>
        <taxon>Panpulmonata</taxon>
        <taxon>Hygrophila</taxon>
        <taxon>Lymnaeoidea</taxon>
        <taxon>Lymnaeidae</taxon>
        <taxon>Lymnaea</taxon>
    </lineage>
</organism>
<dbReference type="NCBIfam" id="TIGR01499">
    <property type="entry name" value="folC"/>
    <property type="match status" value="1"/>
</dbReference>
<feature type="region of interest" description="Disordered" evidence="13">
    <location>
        <begin position="485"/>
        <end position="541"/>
    </location>
</feature>
<dbReference type="InterPro" id="IPR001645">
    <property type="entry name" value="Folylpolyglutamate_synth"/>
</dbReference>
<dbReference type="GO" id="GO:0005739">
    <property type="term" value="C:mitochondrion"/>
    <property type="evidence" value="ECO:0007669"/>
    <property type="project" value="TreeGrafter"/>
</dbReference>
<dbReference type="InterPro" id="IPR036565">
    <property type="entry name" value="Mur-like_cat_sf"/>
</dbReference>
<keyword evidence="9" id="KW-0460">Magnesium</keyword>
<evidence type="ECO:0000259" key="14">
    <source>
        <dbReference type="Pfam" id="PF08245"/>
    </source>
</evidence>
<reference evidence="15 16" key="1">
    <citation type="submission" date="2024-04" db="EMBL/GenBank/DDBJ databases">
        <authorList>
            <consortium name="Genoscope - CEA"/>
            <person name="William W."/>
        </authorList>
    </citation>
    <scope>NUCLEOTIDE SEQUENCE [LARGE SCALE GENOMIC DNA]</scope>
</reference>
<dbReference type="PANTHER" id="PTHR11136:SF5">
    <property type="entry name" value="FOLYLPOLYGLUTAMATE SYNTHASE, MITOCHONDRIAL"/>
    <property type="match status" value="1"/>
</dbReference>
<keyword evidence="8" id="KW-0067">ATP-binding</keyword>
<evidence type="ECO:0000313" key="15">
    <source>
        <dbReference type="EMBL" id="CAL1546947.1"/>
    </source>
</evidence>
<evidence type="ECO:0000256" key="6">
    <source>
        <dbReference type="ARBA" id="ARBA00022723"/>
    </source>
</evidence>
<accession>A0AAV2IIU0</accession>
<evidence type="ECO:0000313" key="16">
    <source>
        <dbReference type="Proteomes" id="UP001497497"/>
    </source>
</evidence>
<evidence type="ECO:0000256" key="7">
    <source>
        <dbReference type="ARBA" id="ARBA00022741"/>
    </source>
</evidence>
<dbReference type="Gene3D" id="3.40.1190.10">
    <property type="entry name" value="Mur-like, catalytic domain"/>
    <property type="match status" value="1"/>
</dbReference>
<dbReference type="GO" id="GO:0006730">
    <property type="term" value="P:one-carbon metabolic process"/>
    <property type="evidence" value="ECO:0007669"/>
    <property type="project" value="UniProtKB-KW"/>
</dbReference>
<dbReference type="GO" id="GO:0004326">
    <property type="term" value="F:tetrahydrofolylpolyglutamate synthase activity"/>
    <property type="evidence" value="ECO:0007669"/>
    <property type="project" value="UniProtKB-EC"/>
</dbReference>
<comment type="similarity">
    <text evidence="2">Belongs to the folylpolyglutamate synthase family.</text>
</comment>
<gene>
    <name evidence="15" type="ORF">GSLYS_00020324001</name>
</gene>
<dbReference type="InterPro" id="IPR036615">
    <property type="entry name" value="Mur_ligase_C_dom_sf"/>
</dbReference>
<evidence type="ECO:0000256" key="1">
    <source>
        <dbReference type="ARBA" id="ARBA00005150"/>
    </source>
</evidence>
<evidence type="ECO:0000256" key="4">
    <source>
        <dbReference type="ARBA" id="ARBA00022563"/>
    </source>
</evidence>
<dbReference type="InterPro" id="IPR013221">
    <property type="entry name" value="Mur_ligase_cen"/>
</dbReference>
<dbReference type="Pfam" id="PF08245">
    <property type="entry name" value="Mur_ligase_M"/>
    <property type="match status" value="1"/>
</dbReference>
<keyword evidence="5" id="KW-0436">Ligase</keyword>
<comment type="catalytic activity">
    <reaction evidence="12">
        <text>(6S)-5,6,7,8-tetrahydrofolyl-(gamma-L-Glu)(n) + L-glutamate + ATP = (6S)-5,6,7,8-tetrahydrofolyl-(gamma-L-Glu)(n+1) + ADP + phosphate + H(+)</text>
        <dbReference type="Rhea" id="RHEA:10580"/>
        <dbReference type="Rhea" id="RHEA-COMP:14738"/>
        <dbReference type="Rhea" id="RHEA-COMP:14740"/>
        <dbReference type="ChEBI" id="CHEBI:15378"/>
        <dbReference type="ChEBI" id="CHEBI:29985"/>
        <dbReference type="ChEBI" id="CHEBI:30616"/>
        <dbReference type="ChEBI" id="CHEBI:43474"/>
        <dbReference type="ChEBI" id="CHEBI:141005"/>
        <dbReference type="ChEBI" id="CHEBI:456216"/>
        <dbReference type="EC" id="6.3.2.17"/>
    </reaction>
</comment>